<dbReference type="OrthoDB" id="9786141at2"/>
<evidence type="ECO:0000259" key="1">
    <source>
        <dbReference type="Pfam" id="PF21906"/>
    </source>
</evidence>
<dbReference type="EMBL" id="SRXW01000001">
    <property type="protein sequence ID" value="TGY90073.1"/>
    <property type="molecule type" value="Genomic_DNA"/>
</dbReference>
<gene>
    <name evidence="2" type="ORF">E5163_02800</name>
</gene>
<reference evidence="2 3" key="1">
    <citation type="journal article" date="2017" name="Int. J. Syst. Evol. Microbiol.">
        <title>Marinicauda algicola sp. nov., isolated from a marine red alga Rhodosorus marinus.</title>
        <authorList>
            <person name="Jeong S.E."/>
            <person name="Jeon S.H."/>
            <person name="Chun B.H."/>
            <person name="Kim D.W."/>
            <person name="Jeon C.O."/>
        </authorList>
    </citation>
    <scope>NUCLEOTIDE SEQUENCE [LARGE SCALE GENOMIC DNA]</scope>
    <source>
        <strain evidence="2 3">JCM 31718</strain>
    </source>
</reference>
<dbReference type="CDD" id="cd18873">
    <property type="entry name" value="NUDIX_NadM_like"/>
    <property type="match status" value="1"/>
</dbReference>
<keyword evidence="3" id="KW-1185">Reference proteome</keyword>
<proteinExistence type="predicted"/>
<dbReference type="PIRSF" id="PIRSF019423">
    <property type="entry name" value="NMN_biosyn"/>
    <property type="match status" value="1"/>
</dbReference>
<name>A0A4S2H3I8_9PROT</name>
<dbReference type="SUPFAM" id="SSF55811">
    <property type="entry name" value="Nudix"/>
    <property type="match status" value="1"/>
</dbReference>
<dbReference type="SUPFAM" id="SSF46785">
    <property type="entry name" value="Winged helix' DNA-binding domain"/>
    <property type="match status" value="1"/>
</dbReference>
<dbReference type="Pfam" id="PF21906">
    <property type="entry name" value="WHD_NrtR"/>
    <property type="match status" value="1"/>
</dbReference>
<dbReference type="InterPro" id="IPR036390">
    <property type="entry name" value="WH_DNA-bd_sf"/>
</dbReference>
<dbReference type="Gene3D" id="3.90.79.10">
    <property type="entry name" value="Nucleoside Triphosphate Pyrophosphohydrolase"/>
    <property type="match status" value="1"/>
</dbReference>
<dbReference type="InterPro" id="IPR054105">
    <property type="entry name" value="WHD_NrtR"/>
</dbReference>
<dbReference type="Proteomes" id="UP000308054">
    <property type="component" value="Unassembled WGS sequence"/>
</dbReference>
<dbReference type="InterPro" id="IPR011213">
    <property type="entry name" value="NMN_biosyn"/>
</dbReference>
<dbReference type="InterPro" id="IPR036388">
    <property type="entry name" value="WH-like_DNA-bd_sf"/>
</dbReference>
<feature type="domain" description="NrtR DNA-binding winged helix" evidence="1">
    <location>
        <begin position="250"/>
        <end position="310"/>
    </location>
</feature>
<accession>A0A4S2H3I8</accession>
<dbReference type="InterPro" id="IPR015797">
    <property type="entry name" value="NUDIX_hydrolase-like_dom_sf"/>
</dbReference>
<dbReference type="RefSeq" id="WP_135994572.1">
    <property type="nucleotide sequence ID" value="NZ_CP071057.1"/>
</dbReference>
<dbReference type="Gene3D" id="1.10.10.10">
    <property type="entry name" value="Winged helix-like DNA-binding domain superfamily/Winged helix DNA-binding domain"/>
    <property type="match status" value="1"/>
</dbReference>
<protein>
    <submittedName>
        <fullName evidence="2">NAD regulator</fullName>
    </submittedName>
</protein>
<sequence length="332" mass="36225">MRTATPLKPDTQGLVVGLNAVIFAAKDGEPSVLVAEGLATKETALPFGPFDPEAHRTFEIGLREWVREQTGFELGYVEQLYTFGDRGREAPLAALAGAAGARVISVGYLGLAPQARSLKGAGANWAGWTRFFPWEDHRAGRPAVLSDVIEPALRSWADEAGAPGRRAARYDRARATFGLDGAPWNEERALDRYELLYEAGLVAEAARDQSGEVTARPVAGLGEPMASDHRRILATAISRLRGKIKYRPIVFELMGELFTLSQLQRIVEGIVGYPIHKQNFRRALDRAGFVEGTGKMQSQTGGRPAELYRFRKEAVRTGQALGLATPRLKDVG</sequence>
<evidence type="ECO:0000313" key="2">
    <source>
        <dbReference type="EMBL" id="TGY90073.1"/>
    </source>
</evidence>
<dbReference type="AlphaFoldDB" id="A0A4S2H3I8"/>
<comment type="caution">
    <text evidence="2">The sequence shown here is derived from an EMBL/GenBank/DDBJ whole genome shotgun (WGS) entry which is preliminary data.</text>
</comment>
<evidence type="ECO:0000313" key="3">
    <source>
        <dbReference type="Proteomes" id="UP000308054"/>
    </source>
</evidence>
<organism evidence="2 3">
    <name type="scientific">Marinicauda algicola</name>
    <dbReference type="NCBI Taxonomy" id="2029849"/>
    <lineage>
        <taxon>Bacteria</taxon>
        <taxon>Pseudomonadati</taxon>
        <taxon>Pseudomonadota</taxon>
        <taxon>Alphaproteobacteria</taxon>
        <taxon>Maricaulales</taxon>
        <taxon>Maricaulaceae</taxon>
        <taxon>Marinicauda</taxon>
    </lineage>
</organism>